<feature type="compositionally biased region" description="Basic and acidic residues" evidence="1">
    <location>
        <begin position="528"/>
        <end position="539"/>
    </location>
</feature>
<evidence type="ECO:0000313" key="4">
    <source>
        <dbReference type="Proteomes" id="UP001212997"/>
    </source>
</evidence>
<comment type="caution">
    <text evidence="3">The sequence shown here is derived from an EMBL/GenBank/DDBJ whole genome shotgun (WGS) entry which is preliminary data.</text>
</comment>
<evidence type="ECO:0000259" key="2">
    <source>
        <dbReference type="Pfam" id="PF01702"/>
    </source>
</evidence>
<evidence type="ECO:0000256" key="1">
    <source>
        <dbReference type="SAM" id="MobiDB-lite"/>
    </source>
</evidence>
<feature type="region of interest" description="Disordered" evidence="1">
    <location>
        <begin position="528"/>
        <end position="549"/>
    </location>
</feature>
<feature type="domain" description="tRNA-guanine(15) transglycosylase-like" evidence="2">
    <location>
        <begin position="285"/>
        <end position="505"/>
    </location>
</feature>
<dbReference type="AlphaFoldDB" id="A0AAD5V3G6"/>
<dbReference type="GO" id="GO:0006400">
    <property type="term" value="P:tRNA modification"/>
    <property type="evidence" value="ECO:0007669"/>
    <property type="project" value="InterPro"/>
</dbReference>
<name>A0AAD5V3G6_9APHY</name>
<gene>
    <name evidence="3" type="ORF">NLI96_g5067</name>
</gene>
<dbReference type="InterPro" id="IPR050852">
    <property type="entry name" value="Queuine_tRNA-ribosyltrfase"/>
</dbReference>
<dbReference type="Proteomes" id="UP001212997">
    <property type="component" value="Unassembled WGS sequence"/>
</dbReference>
<keyword evidence="4" id="KW-1185">Reference proteome</keyword>
<feature type="domain" description="tRNA-guanine(15) transglycosylase-like" evidence="2">
    <location>
        <begin position="20"/>
        <end position="229"/>
    </location>
</feature>
<feature type="region of interest" description="Disordered" evidence="1">
    <location>
        <begin position="268"/>
        <end position="288"/>
    </location>
</feature>
<proteinExistence type="predicted"/>
<dbReference type="PANTHER" id="PTHR46064:SF1">
    <property type="entry name" value="QUEUINE TRNA-RIBOSYLTRANSFERASE ACCESSORY SUBUNIT 2"/>
    <property type="match status" value="1"/>
</dbReference>
<accession>A0AAD5V3G6</accession>
<dbReference type="EMBL" id="JANAWD010000158">
    <property type="protein sequence ID" value="KAJ3485296.1"/>
    <property type="molecule type" value="Genomic_DNA"/>
</dbReference>
<dbReference type="Pfam" id="PF01702">
    <property type="entry name" value="TGT"/>
    <property type="match status" value="2"/>
</dbReference>
<organism evidence="3 4">
    <name type="scientific">Meripilus lineatus</name>
    <dbReference type="NCBI Taxonomy" id="2056292"/>
    <lineage>
        <taxon>Eukaryota</taxon>
        <taxon>Fungi</taxon>
        <taxon>Dikarya</taxon>
        <taxon>Basidiomycota</taxon>
        <taxon>Agaricomycotina</taxon>
        <taxon>Agaricomycetes</taxon>
        <taxon>Polyporales</taxon>
        <taxon>Meripilaceae</taxon>
        <taxon>Meripilus</taxon>
    </lineage>
</organism>
<feature type="compositionally biased region" description="Polar residues" evidence="1">
    <location>
        <begin position="540"/>
        <end position="549"/>
    </location>
</feature>
<sequence>MASTFSFSIIPSEVAQFGPRLGSISLCRRDGSSIPEIKTPSFMAGCSRGVVPHLSRDHVKSTAAIRWANIPFESFLERLPPVPTLQPGPVPLHTFLGFQPDRHLLSLCAREPSDEREIPVNGKGFISTLCVRGVRKLTPSAWKSYALSCQPDIVVALSDNPLSQSNQSQKRVTKSLERSTAWLANLLGPVSSADHGYSDTSHPFNVLVNMVGGVEERARKAFAEALVETLYAKDQQQVHPLQRLDEGITGYVFEFIPLLRSIRARTVNNDRTNNTPPKIPPKSADGVSLDNEENQQLAALLKASLSPFPPTKVRVVYSCTSPHQILRLIRDIGIDVFDAPFVHRAADLGIALDFRFPVPSTFSPSSPRTREDGSRDLGHNLFNYAYATDSSRLASSFNAAAEPEKGENPICPCLACSPISPSSHLELSSAEDQEFVKSPPVIQPPYRRAYIHHLLHTHEMSSHSLLAMHNLSVIDAFFDGIRQVLGGPDGDGQFIKEVERFCATYDEQLEVFREAEVDWSRVELERGKGRLAREKEKQTQNDTTSTVPS</sequence>
<dbReference type="InterPro" id="IPR002616">
    <property type="entry name" value="tRNA_ribo_trans-like"/>
</dbReference>
<dbReference type="InterPro" id="IPR036511">
    <property type="entry name" value="TGT-like_sf"/>
</dbReference>
<reference evidence="3" key="1">
    <citation type="submission" date="2022-07" db="EMBL/GenBank/DDBJ databases">
        <title>Genome Sequence of Physisporinus lineatus.</title>
        <authorList>
            <person name="Buettner E."/>
        </authorList>
    </citation>
    <scope>NUCLEOTIDE SEQUENCE</scope>
    <source>
        <strain evidence="3">VT162</strain>
    </source>
</reference>
<dbReference type="PANTHER" id="PTHR46064">
    <property type="entry name" value="QUEUINE TRNA-RIBOSYLTRANSFERASE ACCESSORY SUBUNIT 2"/>
    <property type="match status" value="1"/>
</dbReference>
<protein>
    <recommendedName>
        <fullName evidence="2">tRNA-guanine(15) transglycosylase-like domain-containing protein</fullName>
    </recommendedName>
</protein>
<dbReference type="SUPFAM" id="SSF51713">
    <property type="entry name" value="tRNA-guanine transglycosylase"/>
    <property type="match status" value="1"/>
</dbReference>
<evidence type="ECO:0000313" key="3">
    <source>
        <dbReference type="EMBL" id="KAJ3485296.1"/>
    </source>
</evidence>
<dbReference type="Gene3D" id="3.20.20.105">
    <property type="entry name" value="Queuine tRNA-ribosyltransferase-like"/>
    <property type="match status" value="1"/>
</dbReference>